<evidence type="ECO:0000256" key="8">
    <source>
        <dbReference type="SAM" id="Phobius"/>
    </source>
</evidence>
<dbReference type="GO" id="GO:0005886">
    <property type="term" value="C:plasma membrane"/>
    <property type="evidence" value="ECO:0007669"/>
    <property type="project" value="TreeGrafter"/>
</dbReference>
<dbReference type="OrthoDB" id="10404204at2759"/>
<proteinExistence type="predicted"/>
<keyword evidence="7" id="KW-0807">Transducer</keyword>
<dbReference type="Pfam" id="PF00001">
    <property type="entry name" value="7tm_1"/>
    <property type="match status" value="1"/>
</dbReference>
<feature type="transmembrane region" description="Helical" evidence="8">
    <location>
        <begin position="241"/>
        <end position="264"/>
    </location>
</feature>
<dbReference type="Gene3D" id="1.20.1070.10">
    <property type="entry name" value="Rhodopsin 7-helix transmembrane proteins"/>
    <property type="match status" value="1"/>
</dbReference>
<dbReference type="Proteomes" id="UP000663877">
    <property type="component" value="Unassembled WGS sequence"/>
</dbReference>
<dbReference type="EMBL" id="CAJNOM010000240">
    <property type="protein sequence ID" value="CAF1272481.1"/>
    <property type="molecule type" value="Genomic_DNA"/>
</dbReference>
<evidence type="ECO:0000256" key="4">
    <source>
        <dbReference type="ARBA" id="ARBA00023040"/>
    </source>
</evidence>
<organism evidence="11 12">
    <name type="scientific">Adineta steineri</name>
    <dbReference type="NCBI Taxonomy" id="433720"/>
    <lineage>
        <taxon>Eukaryota</taxon>
        <taxon>Metazoa</taxon>
        <taxon>Spiralia</taxon>
        <taxon>Gnathifera</taxon>
        <taxon>Rotifera</taxon>
        <taxon>Eurotatoria</taxon>
        <taxon>Bdelloidea</taxon>
        <taxon>Adinetida</taxon>
        <taxon>Adinetidae</taxon>
        <taxon>Adineta</taxon>
    </lineage>
</organism>
<dbReference type="PANTHER" id="PTHR24243:SF208">
    <property type="entry name" value="PYROKININ-1 RECEPTOR"/>
    <property type="match status" value="1"/>
</dbReference>
<feature type="transmembrane region" description="Helical" evidence="8">
    <location>
        <begin position="136"/>
        <end position="157"/>
    </location>
</feature>
<dbReference type="GO" id="GO:0004930">
    <property type="term" value="F:G protein-coupled receptor activity"/>
    <property type="evidence" value="ECO:0007669"/>
    <property type="project" value="UniProtKB-KW"/>
</dbReference>
<evidence type="ECO:0000256" key="5">
    <source>
        <dbReference type="ARBA" id="ARBA00023136"/>
    </source>
</evidence>
<evidence type="ECO:0000313" key="12">
    <source>
        <dbReference type="Proteomes" id="UP000663832"/>
    </source>
</evidence>
<dbReference type="AlphaFoldDB" id="A0A815BEC1"/>
<evidence type="ECO:0000256" key="2">
    <source>
        <dbReference type="ARBA" id="ARBA00022692"/>
    </source>
</evidence>
<sequence length="332" mass="38065">MSSTALLINDLRLKLQISISISFIIFGTMGNLLNIILFRKRTLWTLSPCVPYLFAASFSNLFNIYAFIPFRVLSGFQITSVNTFPVPCKLQIYFYYISFGLSTWLMVGCCADRFFSSSLDARIRRFSNIRITKRMIFLLTFLICVGYSQVLYCYNSNLVGQLSVCNVIPNFCTVIDVMYYLLVQTVGPPILMITFGIGTYLHIKERRRLLLRLPVNTELTGRNAAIATNAENPERNSDKHILPMLTIQVIIYLVCSIPLLATKIYQMIPLSIVKSDVRIAGESLFFNLSVLFSLGDKVFSFYIYTLSSKFYRKELIKLVRQCRPHRRIAAQN</sequence>
<accession>A0A815BEC1</accession>
<evidence type="ECO:0000256" key="3">
    <source>
        <dbReference type="ARBA" id="ARBA00022989"/>
    </source>
</evidence>
<feature type="transmembrane region" description="Helical" evidence="8">
    <location>
        <begin position="177"/>
        <end position="203"/>
    </location>
</feature>
<evidence type="ECO:0000259" key="9">
    <source>
        <dbReference type="PROSITE" id="PS50262"/>
    </source>
</evidence>
<keyword evidence="4" id="KW-0297">G-protein coupled receptor</keyword>
<feature type="domain" description="G-protein coupled receptors family 1 profile" evidence="9">
    <location>
        <begin position="30"/>
        <end position="304"/>
    </location>
</feature>
<evidence type="ECO:0000256" key="6">
    <source>
        <dbReference type="ARBA" id="ARBA00023170"/>
    </source>
</evidence>
<dbReference type="PROSITE" id="PS50262">
    <property type="entry name" value="G_PROTEIN_RECEP_F1_2"/>
    <property type="match status" value="1"/>
</dbReference>
<reference evidence="11" key="1">
    <citation type="submission" date="2021-02" db="EMBL/GenBank/DDBJ databases">
        <authorList>
            <person name="Nowell W R."/>
        </authorList>
    </citation>
    <scope>NUCLEOTIDE SEQUENCE</scope>
</reference>
<gene>
    <name evidence="10" type="ORF">BJG266_LOCUS16045</name>
    <name evidence="11" type="ORF">QVE165_LOCUS29673</name>
</gene>
<dbReference type="PANTHER" id="PTHR24243">
    <property type="entry name" value="G-PROTEIN COUPLED RECEPTOR"/>
    <property type="match status" value="1"/>
</dbReference>
<dbReference type="SUPFAM" id="SSF81321">
    <property type="entry name" value="Family A G protein-coupled receptor-like"/>
    <property type="match status" value="1"/>
</dbReference>
<comment type="caution">
    <text evidence="11">The sequence shown here is derived from an EMBL/GenBank/DDBJ whole genome shotgun (WGS) entry which is preliminary data.</text>
</comment>
<feature type="transmembrane region" description="Helical" evidence="8">
    <location>
        <begin position="50"/>
        <end position="73"/>
    </location>
</feature>
<keyword evidence="2 8" id="KW-0812">Transmembrane</keyword>
<comment type="subcellular location">
    <subcellularLocation>
        <location evidence="1">Membrane</location>
        <topology evidence="1">Multi-pass membrane protein</topology>
    </subcellularLocation>
</comment>
<keyword evidence="3 8" id="KW-1133">Transmembrane helix</keyword>
<dbReference type="Proteomes" id="UP000663832">
    <property type="component" value="Unassembled WGS sequence"/>
</dbReference>
<evidence type="ECO:0000313" key="11">
    <source>
        <dbReference type="EMBL" id="CAF1272481.1"/>
    </source>
</evidence>
<evidence type="ECO:0000256" key="1">
    <source>
        <dbReference type="ARBA" id="ARBA00004141"/>
    </source>
</evidence>
<keyword evidence="5 8" id="KW-0472">Membrane</keyword>
<protein>
    <recommendedName>
        <fullName evidence="9">G-protein coupled receptors family 1 profile domain-containing protein</fullName>
    </recommendedName>
</protein>
<keyword evidence="12" id="KW-1185">Reference proteome</keyword>
<evidence type="ECO:0000313" key="10">
    <source>
        <dbReference type="EMBL" id="CAF1003135.1"/>
    </source>
</evidence>
<feature type="transmembrane region" description="Helical" evidence="8">
    <location>
        <begin position="15"/>
        <end position="38"/>
    </location>
</feature>
<dbReference type="InterPro" id="IPR000276">
    <property type="entry name" value="GPCR_Rhodpsn"/>
</dbReference>
<dbReference type="EMBL" id="CAJNOI010000073">
    <property type="protein sequence ID" value="CAF1003135.1"/>
    <property type="molecule type" value="Genomic_DNA"/>
</dbReference>
<name>A0A815BEC1_9BILA</name>
<keyword evidence="6" id="KW-0675">Receptor</keyword>
<evidence type="ECO:0000256" key="7">
    <source>
        <dbReference type="ARBA" id="ARBA00023224"/>
    </source>
</evidence>
<feature type="transmembrane region" description="Helical" evidence="8">
    <location>
        <begin position="93"/>
        <end position="115"/>
    </location>
</feature>
<feature type="transmembrane region" description="Helical" evidence="8">
    <location>
        <begin position="284"/>
        <end position="304"/>
    </location>
</feature>
<dbReference type="InterPro" id="IPR017452">
    <property type="entry name" value="GPCR_Rhodpsn_7TM"/>
</dbReference>